<reference evidence="14" key="1">
    <citation type="submission" date="2012-11" db="EMBL/GenBank/DDBJ databases">
        <title>Dependencies among metagenomic species, viruses, plasmids and units of genetic variation.</title>
        <authorList>
            <person name="Nielsen H.B."/>
            <person name="Almeida M."/>
            <person name="Juncker A.S."/>
            <person name="Rasmussen S."/>
            <person name="Li J."/>
            <person name="Sunagawa S."/>
            <person name="Plichta D."/>
            <person name="Gautier L."/>
            <person name="Le Chatelier E."/>
            <person name="Peletier E."/>
            <person name="Bonde I."/>
            <person name="Nielsen T."/>
            <person name="Manichanh C."/>
            <person name="Arumugam M."/>
            <person name="Batto J."/>
            <person name="Santos M.B.Q.D."/>
            <person name="Blom N."/>
            <person name="Borruel N."/>
            <person name="Burgdorf K.S."/>
            <person name="Boumezbeur F."/>
            <person name="Casellas F."/>
            <person name="Dore J."/>
            <person name="Guarner F."/>
            <person name="Hansen T."/>
            <person name="Hildebrand F."/>
            <person name="Kaas R.S."/>
            <person name="Kennedy S."/>
            <person name="Kristiansen K."/>
            <person name="Kultima J.R."/>
            <person name="Leonard P."/>
            <person name="Levenez F."/>
            <person name="Lund O."/>
            <person name="Moumen B."/>
            <person name="Le Paslier D."/>
            <person name="Pons N."/>
            <person name="Pedersen O."/>
            <person name="Prifti E."/>
            <person name="Qin J."/>
            <person name="Raes J."/>
            <person name="Tap J."/>
            <person name="Tims S."/>
            <person name="Ussery D.W."/>
            <person name="Yamada T."/>
            <person name="MetaHit consortium"/>
            <person name="Renault P."/>
            <person name="Sicheritz-Ponten T."/>
            <person name="Bork P."/>
            <person name="Wang J."/>
            <person name="Brunak S."/>
            <person name="Ehrlich S.D."/>
        </authorList>
    </citation>
    <scope>NUCLEOTIDE SEQUENCE [LARGE SCALE GENOMIC DNA]</scope>
</reference>
<dbReference type="PANTHER" id="PTHR13822:SF10">
    <property type="entry name" value="ATP SYNTHASE EPSILON CHAIN, CHLOROPLASTIC"/>
    <property type="match status" value="1"/>
</dbReference>
<evidence type="ECO:0000256" key="11">
    <source>
        <dbReference type="RuleBase" id="RU003656"/>
    </source>
</evidence>
<dbReference type="AlphaFoldDB" id="R6U424"/>
<dbReference type="Gene3D" id="2.60.15.10">
    <property type="entry name" value="F0F1 ATP synthase delta/epsilon subunit, N-terminal"/>
    <property type="match status" value="1"/>
</dbReference>
<evidence type="ECO:0000256" key="8">
    <source>
        <dbReference type="ARBA" id="ARBA00023196"/>
    </source>
</evidence>
<dbReference type="InterPro" id="IPR020547">
    <property type="entry name" value="ATP_synth_F1_esu_C"/>
</dbReference>
<keyword evidence="9 10" id="KW-0066">ATP synthesis</keyword>
<dbReference type="InterPro" id="IPR001469">
    <property type="entry name" value="ATP_synth_F1_dsu/esu"/>
</dbReference>
<dbReference type="NCBIfam" id="TIGR01216">
    <property type="entry name" value="ATP_synt_epsi"/>
    <property type="match status" value="1"/>
</dbReference>
<dbReference type="SUPFAM" id="SSF51344">
    <property type="entry name" value="Epsilon subunit of F1F0-ATP synthase N-terminal domain"/>
    <property type="match status" value="1"/>
</dbReference>
<evidence type="ECO:0000256" key="9">
    <source>
        <dbReference type="ARBA" id="ARBA00023310"/>
    </source>
</evidence>
<dbReference type="Proteomes" id="UP000017938">
    <property type="component" value="Unassembled WGS sequence"/>
</dbReference>
<dbReference type="Pfam" id="PF02823">
    <property type="entry name" value="ATP-synt_DE_N"/>
    <property type="match status" value="1"/>
</dbReference>
<reference evidence="15 17" key="2">
    <citation type="submission" date="2022-03" db="EMBL/GenBank/DDBJ databases">
        <title>Metagenome-assembled genomes from swine fecal metagenomes.</title>
        <authorList>
            <person name="Holman D.B."/>
            <person name="Kommadath A."/>
        </authorList>
    </citation>
    <scope>NUCLEOTIDE SEQUENCE [LARGE SCALE GENOMIC DNA]</scope>
    <source>
        <strain evidence="15">SUG147</strain>
    </source>
</reference>
<keyword evidence="5 10" id="KW-0813">Transport</keyword>
<dbReference type="Gene3D" id="1.20.5.440">
    <property type="entry name" value="ATP synthase delta/epsilon subunit, C-terminal domain"/>
    <property type="match status" value="1"/>
</dbReference>
<evidence type="ECO:0000259" key="12">
    <source>
        <dbReference type="Pfam" id="PF00401"/>
    </source>
</evidence>
<comment type="similarity">
    <text evidence="3 10 11">Belongs to the ATPase epsilon chain family.</text>
</comment>
<dbReference type="Proteomes" id="UP001139365">
    <property type="component" value="Unassembled WGS sequence"/>
</dbReference>
<comment type="subcellular location">
    <subcellularLocation>
        <location evidence="2 10">Cell membrane</location>
        <topology evidence="2 10">Peripheral membrane protein</topology>
    </subcellularLocation>
</comment>
<evidence type="ECO:0000313" key="15">
    <source>
        <dbReference type="EMBL" id="MCI5755523.1"/>
    </source>
</evidence>
<dbReference type="SUPFAM" id="SSF46604">
    <property type="entry name" value="Epsilon subunit of F1F0-ATP synthase C-terminal domain"/>
    <property type="match status" value="1"/>
</dbReference>
<keyword evidence="10" id="KW-1003">Cell membrane</keyword>
<dbReference type="EMBL" id="CBFW010000256">
    <property type="protein sequence ID" value="CDC74866.1"/>
    <property type="molecule type" value="Genomic_DNA"/>
</dbReference>
<name>R6U424_9BACT</name>
<comment type="subunit">
    <text evidence="4 10 11">F-type ATPases have 2 components, CF(1) - the catalytic core - and CF(0) - the membrane proton channel. CF(1) has five subunits: alpha(3), beta(3), gamma(1), delta(1), epsilon(1). CF(0) has three main subunits: a, b and c.</text>
</comment>
<dbReference type="InterPro" id="IPR036794">
    <property type="entry name" value="ATP_F1_dsu/esu_C_sf"/>
</dbReference>
<evidence type="ECO:0000256" key="3">
    <source>
        <dbReference type="ARBA" id="ARBA00005712"/>
    </source>
</evidence>
<dbReference type="GO" id="GO:0005524">
    <property type="term" value="F:ATP binding"/>
    <property type="evidence" value="ECO:0007669"/>
    <property type="project" value="UniProtKB-UniRule"/>
</dbReference>
<dbReference type="Pfam" id="PF00401">
    <property type="entry name" value="ATP-synt_DE"/>
    <property type="match status" value="1"/>
</dbReference>
<keyword evidence="6 10" id="KW-0406">Ion transport</keyword>
<evidence type="ECO:0000256" key="2">
    <source>
        <dbReference type="ARBA" id="ARBA00004202"/>
    </source>
</evidence>
<evidence type="ECO:0000313" key="17">
    <source>
        <dbReference type="Proteomes" id="UP001139365"/>
    </source>
</evidence>
<feature type="domain" description="ATP synthase F1 complex delta/epsilon subunit N-terminal" evidence="13">
    <location>
        <begin position="4"/>
        <end position="80"/>
    </location>
</feature>
<proteinExistence type="inferred from homology"/>
<dbReference type="EMBL" id="JALEMU010000069">
    <property type="protein sequence ID" value="MCI5755523.1"/>
    <property type="molecule type" value="Genomic_DNA"/>
</dbReference>
<evidence type="ECO:0000256" key="10">
    <source>
        <dbReference type="HAMAP-Rule" id="MF_00530"/>
    </source>
</evidence>
<evidence type="ECO:0000256" key="7">
    <source>
        <dbReference type="ARBA" id="ARBA00023136"/>
    </source>
</evidence>
<accession>R6U424</accession>
<evidence type="ECO:0000256" key="4">
    <source>
        <dbReference type="ARBA" id="ARBA00011648"/>
    </source>
</evidence>
<gene>
    <name evidence="10 15" type="primary">atpC</name>
    <name evidence="14" type="ORF">BN580_01654</name>
    <name evidence="15" type="ORF">MR241_04440</name>
</gene>
<dbReference type="PANTHER" id="PTHR13822">
    <property type="entry name" value="ATP SYNTHASE DELTA/EPSILON CHAIN"/>
    <property type="match status" value="1"/>
</dbReference>
<dbReference type="STRING" id="1263015.BN580_01654"/>
<evidence type="ECO:0000259" key="13">
    <source>
        <dbReference type="Pfam" id="PF02823"/>
    </source>
</evidence>
<dbReference type="CDD" id="cd12152">
    <property type="entry name" value="F1-ATPase_delta"/>
    <property type="match status" value="1"/>
</dbReference>
<dbReference type="GO" id="GO:0005886">
    <property type="term" value="C:plasma membrane"/>
    <property type="evidence" value="ECO:0007669"/>
    <property type="project" value="UniProtKB-SubCell"/>
</dbReference>
<protein>
    <recommendedName>
        <fullName evidence="10">ATP synthase epsilon chain</fullName>
    </recommendedName>
    <alternativeName>
        <fullName evidence="10">ATP synthase F1 sector epsilon subunit</fullName>
    </alternativeName>
    <alternativeName>
        <fullName evidence="10">F-ATPase epsilon subunit</fullName>
    </alternativeName>
</protein>
<comment type="caution">
    <text evidence="14">The sequence shown here is derived from an EMBL/GenBank/DDBJ whole genome shotgun (WGS) entry which is preliminary data.</text>
</comment>
<sequence>MSVFMLEILTPKRQFFKGEVEALTCTLPDGELTVLRAHRPMLAALEIGSLKIKSDGEWRNAFSSEGFIEVRPDEVLVFTQDCEWPEEIDAVRAEEARERELEKLRQKQSLIEYHQTQIALNRAMARLRVKKTVN</sequence>
<dbReference type="InterPro" id="IPR020546">
    <property type="entry name" value="ATP_synth_F1_dsu/esu_N"/>
</dbReference>
<evidence type="ECO:0000256" key="5">
    <source>
        <dbReference type="ARBA" id="ARBA00022448"/>
    </source>
</evidence>
<evidence type="ECO:0000313" key="16">
    <source>
        <dbReference type="Proteomes" id="UP000017938"/>
    </source>
</evidence>
<dbReference type="InterPro" id="IPR036771">
    <property type="entry name" value="ATPsynth_dsu/esu_N"/>
</dbReference>
<organism evidence="14 16">
    <name type="scientific">Candidatus Colimorpha enterica</name>
    <dbReference type="NCBI Taxonomy" id="3083063"/>
    <lineage>
        <taxon>Bacteria</taxon>
        <taxon>Pseudomonadati</taxon>
        <taxon>Bacteroidota</taxon>
        <taxon>Bacteroidia</taxon>
        <taxon>Bacteroidales</taxon>
        <taxon>Candidatus Colimorpha</taxon>
    </lineage>
</organism>
<keyword evidence="8 10" id="KW-0139">CF(1)</keyword>
<dbReference type="GO" id="GO:0046933">
    <property type="term" value="F:proton-transporting ATP synthase activity, rotational mechanism"/>
    <property type="evidence" value="ECO:0007669"/>
    <property type="project" value="UniProtKB-UniRule"/>
</dbReference>
<evidence type="ECO:0000256" key="6">
    <source>
        <dbReference type="ARBA" id="ARBA00023065"/>
    </source>
</evidence>
<dbReference type="HAMAP" id="MF_00530">
    <property type="entry name" value="ATP_synth_epsil_bac"/>
    <property type="match status" value="1"/>
</dbReference>
<feature type="domain" description="ATP synthase epsilon subunit C-terminal" evidence="12">
    <location>
        <begin position="86"/>
        <end position="130"/>
    </location>
</feature>
<dbReference type="GO" id="GO:0045259">
    <property type="term" value="C:proton-transporting ATP synthase complex"/>
    <property type="evidence" value="ECO:0007669"/>
    <property type="project" value="UniProtKB-KW"/>
</dbReference>
<evidence type="ECO:0000256" key="1">
    <source>
        <dbReference type="ARBA" id="ARBA00003543"/>
    </source>
</evidence>
<keyword evidence="10" id="KW-0375">Hydrogen ion transport</keyword>
<comment type="function">
    <text evidence="1 10">Produces ATP from ADP in the presence of a proton gradient across the membrane.</text>
</comment>
<evidence type="ECO:0000313" key="14">
    <source>
        <dbReference type="EMBL" id="CDC74866.1"/>
    </source>
</evidence>
<keyword evidence="7 10" id="KW-0472">Membrane</keyword>